<evidence type="ECO:0000313" key="2">
    <source>
        <dbReference type="Proteomes" id="UP001178507"/>
    </source>
</evidence>
<sequence>MGGPTLSNLPLVPGDQFRSDCLDPCDPMGGLVPKAKKISKEEAKNMQADLMEGEDSDDEYQMEKDALRAMEAGGRDSLAAAYEAMAAKEIVYDTFADELRAGYSARLQVREAWLEEINQFHEEREAAAKNKNKLTGTAKSLRFGTAIAHKRIPGWPAGGMHEHGW</sequence>
<accession>A0AA36HXF1</accession>
<dbReference type="EMBL" id="CAUJNA010000445">
    <property type="protein sequence ID" value="CAJ1377112.1"/>
    <property type="molecule type" value="Genomic_DNA"/>
</dbReference>
<gene>
    <name evidence="1" type="ORF">EVOR1521_LOCUS6002</name>
</gene>
<proteinExistence type="predicted"/>
<comment type="caution">
    <text evidence="1">The sequence shown here is derived from an EMBL/GenBank/DDBJ whole genome shotgun (WGS) entry which is preliminary data.</text>
</comment>
<dbReference type="Proteomes" id="UP001178507">
    <property type="component" value="Unassembled WGS sequence"/>
</dbReference>
<reference evidence="1" key="1">
    <citation type="submission" date="2023-08" db="EMBL/GenBank/DDBJ databases">
        <authorList>
            <person name="Chen Y."/>
            <person name="Shah S."/>
            <person name="Dougan E. K."/>
            <person name="Thang M."/>
            <person name="Chan C."/>
        </authorList>
    </citation>
    <scope>NUCLEOTIDE SEQUENCE</scope>
</reference>
<protein>
    <submittedName>
        <fullName evidence="1">Uncharacterized protein</fullName>
    </submittedName>
</protein>
<name>A0AA36HXF1_9DINO</name>
<dbReference type="AlphaFoldDB" id="A0AA36HXF1"/>
<keyword evidence="2" id="KW-1185">Reference proteome</keyword>
<evidence type="ECO:0000313" key="1">
    <source>
        <dbReference type="EMBL" id="CAJ1377112.1"/>
    </source>
</evidence>
<organism evidence="1 2">
    <name type="scientific">Effrenium voratum</name>
    <dbReference type="NCBI Taxonomy" id="2562239"/>
    <lineage>
        <taxon>Eukaryota</taxon>
        <taxon>Sar</taxon>
        <taxon>Alveolata</taxon>
        <taxon>Dinophyceae</taxon>
        <taxon>Suessiales</taxon>
        <taxon>Symbiodiniaceae</taxon>
        <taxon>Effrenium</taxon>
    </lineage>
</organism>